<feature type="domain" description="HTH tetR-type" evidence="5">
    <location>
        <begin position="16"/>
        <end position="76"/>
    </location>
</feature>
<dbReference type="InterPro" id="IPR011075">
    <property type="entry name" value="TetR_C"/>
</dbReference>
<evidence type="ECO:0000256" key="4">
    <source>
        <dbReference type="PROSITE-ProRule" id="PRU00335"/>
    </source>
</evidence>
<dbReference type="Gene3D" id="1.10.357.10">
    <property type="entry name" value="Tetracycline Repressor, domain 2"/>
    <property type="match status" value="1"/>
</dbReference>
<dbReference type="GO" id="GO:0003677">
    <property type="term" value="F:DNA binding"/>
    <property type="evidence" value="ECO:0007669"/>
    <property type="project" value="UniProtKB-UniRule"/>
</dbReference>
<keyword evidence="3" id="KW-0804">Transcription</keyword>
<accession>A0A7C9TRG6</accession>
<dbReference type="RefSeq" id="WP_163472679.1">
    <property type="nucleotide sequence ID" value="NZ_JAAGWZ010000002.1"/>
</dbReference>
<sequence>MSTNTEPARRTGGRSAVVLSAIKTAVEELVAERGSERVTIPMVAERAGVNPTSVYRRWGDASTMINDIATYRLDPGRPLPKGDDLRTLLTEWADEIIRHYSDPVHAAILRGGAASAGQSQSDCLRNRRAEAGMLVQQAAPVPGITVERVIDHIVAPIVYRVIFIPDSLDETLAPRLVAELFD</sequence>
<dbReference type="Pfam" id="PF00440">
    <property type="entry name" value="TetR_N"/>
    <property type="match status" value="1"/>
</dbReference>
<evidence type="ECO:0000256" key="2">
    <source>
        <dbReference type="ARBA" id="ARBA00023125"/>
    </source>
</evidence>
<evidence type="ECO:0000259" key="5">
    <source>
        <dbReference type="PROSITE" id="PS50977"/>
    </source>
</evidence>
<keyword evidence="7" id="KW-1185">Reference proteome</keyword>
<dbReference type="Pfam" id="PF16859">
    <property type="entry name" value="TetR_C_11"/>
    <property type="match status" value="1"/>
</dbReference>
<keyword evidence="2 4" id="KW-0238">DNA-binding</keyword>
<comment type="caution">
    <text evidence="6">The sequence shown here is derived from an EMBL/GenBank/DDBJ whole genome shotgun (WGS) entry which is preliminary data.</text>
</comment>
<dbReference type="Gene3D" id="1.10.10.60">
    <property type="entry name" value="Homeodomain-like"/>
    <property type="match status" value="1"/>
</dbReference>
<evidence type="ECO:0000313" key="6">
    <source>
        <dbReference type="EMBL" id="NEM90983.1"/>
    </source>
</evidence>
<evidence type="ECO:0000256" key="3">
    <source>
        <dbReference type="ARBA" id="ARBA00023163"/>
    </source>
</evidence>
<dbReference type="EMBL" id="JAAGWZ010000002">
    <property type="protein sequence ID" value="NEM90983.1"/>
    <property type="molecule type" value="Genomic_DNA"/>
</dbReference>
<reference evidence="6 7" key="1">
    <citation type="journal article" date="2014" name="Int. J. Syst. Evol. Microbiol.">
        <title>Description of Galbitalea soli gen. nov., sp. nov., and Frondihabitans sucicola sp. nov.</title>
        <authorList>
            <person name="Kim S.J."/>
            <person name="Lim J.M."/>
            <person name="Ahn J.H."/>
            <person name="Weon H.Y."/>
            <person name="Hamada M."/>
            <person name="Suzuki K."/>
            <person name="Ahn T.Y."/>
            <person name="Kwon S.W."/>
        </authorList>
    </citation>
    <scope>NUCLEOTIDE SEQUENCE [LARGE SCALE GENOMIC DNA]</scope>
    <source>
        <strain evidence="6 7">NBRC 108727</strain>
    </source>
</reference>
<dbReference type="InterPro" id="IPR009057">
    <property type="entry name" value="Homeodomain-like_sf"/>
</dbReference>
<evidence type="ECO:0000256" key="1">
    <source>
        <dbReference type="ARBA" id="ARBA00023015"/>
    </source>
</evidence>
<dbReference type="Proteomes" id="UP000479756">
    <property type="component" value="Unassembled WGS sequence"/>
</dbReference>
<dbReference type="InterPro" id="IPR036271">
    <property type="entry name" value="Tet_transcr_reg_TetR-rel_C_sf"/>
</dbReference>
<proteinExistence type="predicted"/>
<dbReference type="SUPFAM" id="SSF46689">
    <property type="entry name" value="Homeodomain-like"/>
    <property type="match status" value="1"/>
</dbReference>
<dbReference type="InterPro" id="IPR001647">
    <property type="entry name" value="HTH_TetR"/>
</dbReference>
<dbReference type="SUPFAM" id="SSF48498">
    <property type="entry name" value="Tetracyclin repressor-like, C-terminal domain"/>
    <property type="match status" value="1"/>
</dbReference>
<dbReference type="AlphaFoldDB" id="A0A7C9TRG6"/>
<organism evidence="6 7">
    <name type="scientific">Galbitalea soli</name>
    <dbReference type="NCBI Taxonomy" id="1268042"/>
    <lineage>
        <taxon>Bacteria</taxon>
        <taxon>Bacillati</taxon>
        <taxon>Actinomycetota</taxon>
        <taxon>Actinomycetes</taxon>
        <taxon>Micrococcales</taxon>
        <taxon>Microbacteriaceae</taxon>
        <taxon>Galbitalea</taxon>
    </lineage>
</organism>
<evidence type="ECO:0000313" key="7">
    <source>
        <dbReference type="Proteomes" id="UP000479756"/>
    </source>
</evidence>
<protein>
    <submittedName>
        <fullName evidence="6">TetR/AcrR family transcriptional regulator</fullName>
    </submittedName>
</protein>
<dbReference type="PROSITE" id="PS50977">
    <property type="entry name" value="HTH_TETR_2"/>
    <property type="match status" value="1"/>
</dbReference>
<feature type="DNA-binding region" description="H-T-H motif" evidence="4">
    <location>
        <begin position="39"/>
        <end position="58"/>
    </location>
</feature>
<keyword evidence="1" id="KW-0805">Transcription regulation</keyword>
<gene>
    <name evidence="6" type="ORF">G3T37_06395</name>
</gene>
<name>A0A7C9TRG6_9MICO</name>